<evidence type="ECO:0000256" key="4">
    <source>
        <dbReference type="ARBA" id="ARBA00023136"/>
    </source>
</evidence>
<protein>
    <submittedName>
        <fullName evidence="6">Mitochondrial import inner membrane translocase subunit TIM22-3 like</fullName>
    </submittedName>
</protein>
<feature type="compositionally biased region" description="Polar residues" evidence="5">
    <location>
        <begin position="28"/>
        <end position="40"/>
    </location>
</feature>
<reference evidence="6 7" key="1">
    <citation type="submission" date="2017-07" db="EMBL/GenBank/DDBJ databases">
        <title>An improved, manually edited Actinidia chinensis var. chinensis (kiwifruit) genome highlights the challenges associated with draft genomes and gene prediction in plants.</title>
        <authorList>
            <person name="Pilkington S."/>
            <person name="Crowhurst R."/>
            <person name="Hilario E."/>
            <person name="Nardozza S."/>
            <person name="Fraser L."/>
            <person name="Peng Y."/>
            <person name="Gunaseelan K."/>
            <person name="Simpson R."/>
            <person name="Tahir J."/>
            <person name="Deroles S."/>
            <person name="Templeton K."/>
            <person name="Luo Z."/>
            <person name="Davy M."/>
            <person name="Cheng C."/>
            <person name="Mcneilage M."/>
            <person name="Scaglione D."/>
            <person name="Liu Y."/>
            <person name="Zhang Q."/>
            <person name="Datson P."/>
            <person name="De Silva N."/>
            <person name="Gardiner S."/>
            <person name="Bassett H."/>
            <person name="Chagne D."/>
            <person name="Mccallum J."/>
            <person name="Dzierzon H."/>
            <person name="Deng C."/>
            <person name="Wang Y.-Y."/>
            <person name="Barron N."/>
            <person name="Manako K."/>
            <person name="Bowen J."/>
            <person name="Foster T."/>
            <person name="Erridge Z."/>
            <person name="Tiffin H."/>
            <person name="Waite C."/>
            <person name="Davies K."/>
            <person name="Grierson E."/>
            <person name="Laing W."/>
            <person name="Kirk R."/>
            <person name="Chen X."/>
            <person name="Wood M."/>
            <person name="Montefiori M."/>
            <person name="Brummell D."/>
            <person name="Schwinn K."/>
            <person name="Catanach A."/>
            <person name="Fullerton C."/>
            <person name="Li D."/>
            <person name="Meiyalaghan S."/>
            <person name="Nieuwenhuizen N."/>
            <person name="Read N."/>
            <person name="Prakash R."/>
            <person name="Hunter D."/>
            <person name="Zhang H."/>
            <person name="Mckenzie M."/>
            <person name="Knabel M."/>
            <person name="Harris A."/>
            <person name="Allan A."/>
            <person name="Chen A."/>
            <person name="Janssen B."/>
            <person name="Plunkett B."/>
            <person name="Dwamena C."/>
            <person name="Voogd C."/>
            <person name="Leif D."/>
            <person name="Lafferty D."/>
            <person name="Souleyre E."/>
            <person name="Varkonyi-Gasic E."/>
            <person name="Gambi F."/>
            <person name="Hanley J."/>
            <person name="Yao J.-L."/>
            <person name="Cheung J."/>
            <person name="David K."/>
            <person name="Warren B."/>
            <person name="Marsh K."/>
            <person name="Snowden K."/>
            <person name="Lin-Wang K."/>
            <person name="Brian L."/>
            <person name="Martinez-Sanchez M."/>
            <person name="Wang M."/>
            <person name="Ileperuma N."/>
            <person name="Macnee N."/>
            <person name="Campin R."/>
            <person name="Mcatee P."/>
            <person name="Drummond R."/>
            <person name="Espley R."/>
            <person name="Ireland H."/>
            <person name="Wu R."/>
            <person name="Atkinson R."/>
            <person name="Karunairetnam S."/>
            <person name="Bulley S."/>
            <person name="Chunkath S."/>
            <person name="Hanley Z."/>
            <person name="Storey R."/>
            <person name="Thrimawithana A."/>
            <person name="Thomson S."/>
            <person name="David C."/>
            <person name="Testolin R."/>
        </authorList>
    </citation>
    <scope>NUCLEOTIDE SEQUENCE [LARGE SCALE GENOMIC DNA]</scope>
    <source>
        <strain evidence="7">cv. Red5</strain>
        <tissue evidence="6">Young leaf</tissue>
    </source>
</reference>
<keyword evidence="2" id="KW-0812">Transmembrane</keyword>
<dbReference type="InterPro" id="IPR039175">
    <property type="entry name" value="TIM22"/>
</dbReference>
<accession>A0A2R6QD73</accession>
<keyword evidence="3" id="KW-1133">Transmembrane helix</keyword>
<dbReference type="OrthoDB" id="1913277at2759"/>
<feature type="compositionally biased region" description="Low complexity" evidence="5">
    <location>
        <begin position="1"/>
        <end position="17"/>
    </location>
</feature>
<reference evidence="7" key="2">
    <citation type="journal article" date="2018" name="BMC Genomics">
        <title>A manually annotated Actinidia chinensis var. chinensis (kiwifruit) genome highlights the challenges associated with draft genomes and gene prediction in plants.</title>
        <authorList>
            <person name="Pilkington S.M."/>
            <person name="Crowhurst R."/>
            <person name="Hilario E."/>
            <person name="Nardozza S."/>
            <person name="Fraser L."/>
            <person name="Peng Y."/>
            <person name="Gunaseelan K."/>
            <person name="Simpson R."/>
            <person name="Tahir J."/>
            <person name="Deroles S.C."/>
            <person name="Templeton K."/>
            <person name="Luo Z."/>
            <person name="Davy M."/>
            <person name="Cheng C."/>
            <person name="McNeilage M."/>
            <person name="Scaglione D."/>
            <person name="Liu Y."/>
            <person name="Zhang Q."/>
            <person name="Datson P."/>
            <person name="De Silva N."/>
            <person name="Gardiner S.E."/>
            <person name="Bassett H."/>
            <person name="Chagne D."/>
            <person name="McCallum J."/>
            <person name="Dzierzon H."/>
            <person name="Deng C."/>
            <person name="Wang Y.Y."/>
            <person name="Barron L."/>
            <person name="Manako K."/>
            <person name="Bowen J."/>
            <person name="Foster T.M."/>
            <person name="Erridge Z.A."/>
            <person name="Tiffin H."/>
            <person name="Waite C.N."/>
            <person name="Davies K.M."/>
            <person name="Grierson E.P."/>
            <person name="Laing W.A."/>
            <person name="Kirk R."/>
            <person name="Chen X."/>
            <person name="Wood M."/>
            <person name="Montefiori M."/>
            <person name="Brummell D.A."/>
            <person name="Schwinn K.E."/>
            <person name="Catanach A."/>
            <person name="Fullerton C."/>
            <person name="Li D."/>
            <person name="Meiyalaghan S."/>
            <person name="Nieuwenhuizen N."/>
            <person name="Read N."/>
            <person name="Prakash R."/>
            <person name="Hunter D."/>
            <person name="Zhang H."/>
            <person name="McKenzie M."/>
            <person name="Knabel M."/>
            <person name="Harris A."/>
            <person name="Allan A.C."/>
            <person name="Gleave A."/>
            <person name="Chen A."/>
            <person name="Janssen B.J."/>
            <person name="Plunkett B."/>
            <person name="Ampomah-Dwamena C."/>
            <person name="Voogd C."/>
            <person name="Leif D."/>
            <person name="Lafferty D."/>
            <person name="Souleyre E.J.F."/>
            <person name="Varkonyi-Gasic E."/>
            <person name="Gambi F."/>
            <person name="Hanley J."/>
            <person name="Yao J.L."/>
            <person name="Cheung J."/>
            <person name="David K.M."/>
            <person name="Warren B."/>
            <person name="Marsh K."/>
            <person name="Snowden K.C."/>
            <person name="Lin-Wang K."/>
            <person name="Brian L."/>
            <person name="Martinez-Sanchez M."/>
            <person name="Wang M."/>
            <person name="Ileperuma N."/>
            <person name="Macnee N."/>
            <person name="Campin R."/>
            <person name="McAtee P."/>
            <person name="Drummond R.S.M."/>
            <person name="Espley R.V."/>
            <person name="Ireland H.S."/>
            <person name="Wu R."/>
            <person name="Atkinson R.G."/>
            <person name="Karunairetnam S."/>
            <person name="Bulley S."/>
            <person name="Chunkath S."/>
            <person name="Hanley Z."/>
            <person name="Storey R."/>
            <person name="Thrimawithana A.H."/>
            <person name="Thomson S."/>
            <person name="David C."/>
            <person name="Testolin R."/>
            <person name="Huang H."/>
            <person name="Hellens R.P."/>
            <person name="Schaffer R.J."/>
        </authorList>
    </citation>
    <scope>NUCLEOTIDE SEQUENCE [LARGE SCALE GENOMIC DNA]</scope>
    <source>
        <strain evidence="7">cv. Red5</strain>
    </source>
</reference>
<evidence type="ECO:0000256" key="3">
    <source>
        <dbReference type="ARBA" id="ARBA00022989"/>
    </source>
</evidence>
<evidence type="ECO:0000313" key="6">
    <source>
        <dbReference type="EMBL" id="PSS06087.1"/>
    </source>
</evidence>
<gene>
    <name evidence="6" type="ORF">CEY00_Acc19360</name>
</gene>
<name>A0A2R6QD73_ACTCC</name>
<dbReference type="InParanoid" id="A0A2R6QD73"/>
<evidence type="ECO:0000256" key="2">
    <source>
        <dbReference type="ARBA" id="ARBA00022692"/>
    </source>
</evidence>
<dbReference type="AlphaFoldDB" id="A0A2R6QD73"/>
<dbReference type="OMA" id="NHEANDV"/>
<organism evidence="6 7">
    <name type="scientific">Actinidia chinensis var. chinensis</name>
    <name type="common">Chinese soft-hair kiwi</name>
    <dbReference type="NCBI Taxonomy" id="1590841"/>
    <lineage>
        <taxon>Eukaryota</taxon>
        <taxon>Viridiplantae</taxon>
        <taxon>Streptophyta</taxon>
        <taxon>Embryophyta</taxon>
        <taxon>Tracheophyta</taxon>
        <taxon>Spermatophyta</taxon>
        <taxon>Magnoliopsida</taxon>
        <taxon>eudicotyledons</taxon>
        <taxon>Gunneridae</taxon>
        <taxon>Pentapetalae</taxon>
        <taxon>asterids</taxon>
        <taxon>Ericales</taxon>
        <taxon>Actinidiaceae</taxon>
        <taxon>Actinidia</taxon>
    </lineage>
</organism>
<dbReference type="Gramene" id="PSS06087">
    <property type="protein sequence ID" value="PSS06087"/>
    <property type="gene ID" value="CEY00_Acc19360"/>
</dbReference>
<dbReference type="EMBL" id="NKQK01000017">
    <property type="protein sequence ID" value="PSS06087.1"/>
    <property type="molecule type" value="Genomic_DNA"/>
</dbReference>
<evidence type="ECO:0000313" key="7">
    <source>
        <dbReference type="Proteomes" id="UP000241394"/>
    </source>
</evidence>
<dbReference type="Pfam" id="PF02466">
    <property type="entry name" value="Tim17"/>
    <property type="match status" value="1"/>
</dbReference>
<comment type="caution">
    <text evidence="6">The sequence shown here is derived from an EMBL/GenBank/DDBJ whole genome shotgun (WGS) entry which is preliminary data.</text>
</comment>
<proteinExistence type="predicted"/>
<comment type="subcellular location">
    <subcellularLocation>
        <location evidence="1">Membrane</location>
        <topology evidence="1">Multi-pass membrane protein</topology>
    </subcellularLocation>
</comment>
<dbReference type="Proteomes" id="UP000241394">
    <property type="component" value="Chromosome LG17"/>
</dbReference>
<dbReference type="GO" id="GO:0008320">
    <property type="term" value="F:protein transmembrane transporter activity"/>
    <property type="evidence" value="ECO:0007669"/>
    <property type="project" value="TreeGrafter"/>
</dbReference>
<dbReference type="GO" id="GO:0045039">
    <property type="term" value="P:protein insertion into mitochondrial inner membrane"/>
    <property type="evidence" value="ECO:0007669"/>
    <property type="project" value="InterPro"/>
</dbReference>
<dbReference type="GO" id="GO:0009941">
    <property type="term" value="C:chloroplast envelope"/>
    <property type="evidence" value="ECO:0007669"/>
    <property type="project" value="TreeGrafter"/>
</dbReference>
<dbReference type="PANTHER" id="PTHR14110">
    <property type="entry name" value="MITOCHONDRIAL IMPORT INNER MEMBRANE TRANSLOCASE SUBUNIT TIM22"/>
    <property type="match status" value="1"/>
</dbReference>
<keyword evidence="4" id="KW-0472">Membrane</keyword>
<dbReference type="PANTHER" id="PTHR14110:SF1">
    <property type="entry name" value="CHLOROPLASTIC IMPORT INNER MEMBRANE TRANSLOCASE SUBUNIT TIM22-2-RELATED"/>
    <property type="match status" value="1"/>
</dbReference>
<evidence type="ECO:0000256" key="5">
    <source>
        <dbReference type="SAM" id="MobiDB-lite"/>
    </source>
</evidence>
<dbReference type="GO" id="GO:0042721">
    <property type="term" value="C:TIM22 mitochondrial import inner membrane insertion complex"/>
    <property type="evidence" value="ECO:0007669"/>
    <property type="project" value="InterPro"/>
</dbReference>
<feature type="region of interest" description="Disordered" evidence="5">
    <location>
        <begin position="1"/>
        <end position="40"/>
    </location>
</feature>
<sequence length="220" mass="22675">MMSDSSSSRSSSSSSSDSDSELEHYASLNPNPNLTSDAIGPSNPSTTPLSCVYKFAGDSAAGAFLGSVFGYASGLVKKRGFKGSFAEAGSSAKIFGVLTGVHSLVGCSLKILRGKDDVINAGVAGCCTGLALSYPGAPPALLKSCLTLGAVSVLIEGLNKQQPALALPLPATTKTRHFAILPALALPLPDEFKESFSFFFQSIRSDKGNFPAAQFGLVRT</sequence>
<evidence type="ECO:0000256" key="1">
    <source>
        <dbReference type="ARBA" id="ARBA00004141"/>
    </source>
</evidence>
<dbReference type="GO" id="GO:0045036">
    <property type="term" value="P:protein targeting to chloroplast"/>
    <property type="evidence" value="ECO:0007669"/>
    <property type="project" value="TreeGrafter"/>
</dbReference>
<keyword evidence="7" id="KW-1185">Reference proteome</keyword>
<dbReference type="STRING" id="1590841.A0A2R6QD73"/>